<reference evidence="2 3" key="1">
    <citation type="submission" date="2015-12" db="EMBL/GenBank/DDBJ databases">
        <title>The genome of Folsomia candida.</title>
        <authorList>
            <person name="Faddeeva A."/>
            <person name="Derks M.F."/>
            <person name="Anvar Y."/>
            <person name="Smit S."/>
            <person name="Van Straalen N."/>
            <person name="Roelofs D."/>
        </authorList>
    </citation>
    <scope>NUCLEOTIDE SEQUENCE [LARGE SCALE GENOMIC DNA]</scope>
    <source>
        <strain evidence="2 3">VU population</strain>
        <tissue evidence="2">Whole body</tissue>
    </source>
</reference>
<dbReference type="AlphaFoldDB" id="A0A226D3X9"/>
<evidence type="ECO:0000313" key="2">
    <source>
        <dbReference type="EMBL" id="OXA39883.1"/>
    </source>
</evidence>
<name>A0A226D3X9_FOLCA</name>
<keyword evidence="3" id="KW-1185">Reference proteome</keyword>
<feature type="compositionally biased region" description="Polar residues" evidence="1">
    <location>
        <begin position="528"/>
        <end position="542"/>
    </location>
</feature>
<feature type="region of interest" description="Disordered" evidence="1">
    <location>
        <begin position="450"/>
        <end position="557"/>
    </location>
</feature>
<dbReference type="EMBL" id="LNIX01000036">
    <property type="protein sequence ID" value="OXA39883.1"/>
    <property type="molecule type" value="Genomic_DNA"/>
</dbReference>
<protein>
    <submittedName>
        <fullName evidence="2">Uncharacterized protein</fullName>
    </submittedName>
</protein>
<evidence type="ECO:0000313" key="3">
    <source>
        <dbReference type="Proteomes" id="UP000198287"/>
    </source>
</evidence>
<evidence type="ECO:0000256" key="1">
    <source>
        <dbReference type="SAM" id="MobiDB-lite"/>
    </source>
</evidence>
<feature type="compositionally biased region" description="Polar residues" evidence="1">
    <location>
        <begin position="464"/>
        <end position="484"/>
    </location>
</feature>
<dbReference type="STRING" id="158441.A0A226D3X9"/>
<sequence length="673" mass="75327">MEPEQNFANFRELISQINVTYKDCKSSLGRDPSNISKELESTYIAKLVRFARSESDVHKCLRYLEDKVPGAQDGQWIVFSWAYADILHRENGLLPPGERFRKVKEFFTFCIQHHAKNLLELHEIMMMLDHTGKMGPLTEEMVKKEAKIGSPTCTMEEIILSQAKTFGVIFPELNLIGPIAYGTAPVKQSISDFYPNLVPVKKANPGRRSIFDKKVSTPLEELKEVMYLYIHSSTGLELLPSLIKKMVGMPIFSLMGKDPVITICEMLDEMCKRVLPEQHSVVALVLLWVYVGALERRRMFDPVKSVNLVDTRLEGVFKITVGQDKHENREHIINLWNAILYLSPRMSEFPITSAFLRQTYPDLDLHLGQDRVSYKPHKFFGTMVRRNDRGQEKVATFPEVVTSSLAQGFHQSTRNNSPPPVPNVTPVLELGEESGHETDKKSKELIDLTNSSVKNDPNMDVDFGSQNPTVRSAQNSSPSEQINVNLGPGLQADVKGSGPRDEPDLRGLGSHGEFDLNGSGPRDELDLSGSSPRNDQCVTGSDQPDVKGSLPSPSDSDVLLFVTDPYAKIRLNPSLFPSEGGGWSASTLLPVEKRKMSEKKGDDLPDPQQPLPVLPPTAPEGCTETLLGIDFTPDEYLEQTIAYNYYAQGIKLVDGVRRVVFYHKDNFSSVFNS</sequence>
<organism evidence="2 3">
    <name type="scientific">Folsomia candida</name>
    <name type="common">Springtail</name>
    <dbReference type="NCBI Taxonomy" id="158441"/>
    <lineage>
        <taxon>Eukaryota</taxon>
        <taxon>Metazoa</taxon>
        <taxon>Ecdysozoa</taxon>
        <taxon>Arthropoda</taxon>
        <taxon>Hexapoda</taxon>
        <taxon>Collembola</taxon>
        <taxon>Entomobryomorpha</taxon>
        <taxon>Isotomoidea</taxon>
        <taxon>Isotomidae</taxon>
        <taxon>Proisotominae</taxon>
        <taxon>Folsomia</taxon>
    </lineage>
</organism>
<gene>
    <name evidence="2" type="ORF">Fcan01_25314</name>
</gene>
<accession>A0A226D3X9</accession>
<proteinExistence type="predicted"/>
<dbReference type="Proteomes" id="UP000198287">
    <property type="component" value="Unassembled WGS sequence"/>
</dbReference>
<dbReference type="OrthoDB" id="8964250at2759"/>
<comment type="caution">
    <text evidence="2">The sequence shown here is derived from an EMBL/GenBank/DDBJ whole genome shotgun (WGS) entry which is preliminary data.</text>
</comment>